<evidence type="ECO:0000313" key="3">
    <source>
        <dbReference type="EMBL" id="CAF1271344.1"/>
    </source>
</evidence>
<evidence type="ECO:0000256" key="1">
    <source>
        <dbReference type="RuleBase" id="RU363098"/>
    </source>
</evidence>
<gene>
    <name evidence="3" type="ORF">GPM918_LOCUS27098</name>
    <name evidence="4" type="ORF">SRO942_LOCUS27369</name>
</gene>
<organism evidence="3 5">
    <name type="scientific">Didymodactylos carnosus</name>
    <dbReference type="NCBI Taxonomy" id="1234261"/>
    <lineage>
        <taxon>Eukaryota</taxon>
        <taxon>Metazoa</taxon>
        <taxon>Spiralia</taxon>
        <taxon>Gnathifera</taxon>
        <taxon>Rotifera</taxon>
        <taxon>Eurotatoria</taxon>
        <taxon>Bdelloidea</taxon>
        <taxon>Philodinida</taxon>
        <taxon>Philodinidae</taxon>
        <taxon>Didymodactylos</taxon>
    </lineage>
</organism>
<dbReference type="PANTHER" id="PTHR23079">
    <property type="entry name" value="RNA-DEPENDENT RNA POLYMERASE"/>
    <property type="match status" value="1"/>
</dbReference>
<proteinExistence type="inferred from homology"/>
<dbReference type="OrthoDB" id="6513042at2759"/>
<keyword evidence="1" id="KW-0548">Nucleotidyltransferase</keyword>
<dbReference type="GO" id="GO:0003968">
    <property type="term" value="F:RNA-directed RNA polymerase activity"/>
    <property type="evidence" value="ECO:0007669"/>
    <property type="project" value="UniProtKB-KW"/>
</dbReference>
<comment type="similarity">
    <text evidence="1">Belongs to the RdRP family.</text>
</comment>
<dbReference type="InterPro" id="IPR007855">
    <property type="entry name" value="RDRP"/>
</dbReference>
<dbReference type="PANTHER" id="PTHR23079:SF55">
    <property type="entry name" value="RNA-DIRECTED RNA POLYMERASE"/>
    <property type="match status" value="1"/>
</dbReference>
<keyword evidence="1" id="KW-0808">Transferase</keyword>
<evidence type="ECO:0000313" key="5">
    <source>
        <dbReference type="Proteomes" id="UP000663829"/>
    </source>
</evidence>
<dbReference type="Proteomes" id="UP000681722">
    <property type="component" value="Unassembled WGS sequence"/>
</dbReference>
<feature type="domain" description="RDRP core" evidence="2">
    <location>
        <begin position="231"/>
        <end position="359"/>
    </location>
</feature>
<dbReference type="AlphaFoldDB" id="A0A815BLP1"/>
<keyword evidence="1" id="KW-0696">RNA-directed RNA polymerase</keyword>
<dbReference type="EC" id="2.7.7.48" evidence="1"/>
<dbReference type="Proteomes" id="UP000663829">
    <property type="component" value="Unassembled WGS sequence"/>
</dbReference>
<protein>
    <recommendedName>
        <fullName evidence="1">RNA-dependent RNA polymerase</fullName>
        <ecNumber evidence="1">2.7.7.48</ecNumber>
    </recommendedName>
</protein>
<evidence type="ECO:0000259" key="2">
    <source>
        <dbReference type="Pfam" id="PF05183"/>
    </source>
</evidence>
<sequence>MHLDNKRKEVSIVRYAVAQYYHKIVLSRNCLDNYILMHVERNSPEIHVVIPLKRCVRCYKYENENFSERIFQFSDNITKEDLADTSAIHITLKNDHFANEFINFMTNTMNIQCYYAKINVHHAPVQNETLFKLIDNNNFLSNYVWEMVLSLGYQIKDKLSPRLMKQIQQYAHRSKDETYPQHKFYQKIIAIYRCAKDNRFYNIEQKFYDTKPHWIPPTQTNYIYVSRIFLTPYGIYPQPLKPIRSNRVLRQEQFGSETHYCRVLIRDCDMETVQIDLMKSYRNILKEIFLSKQILVGQRKFEFLLCSNSQLRDRSFWFYSSFNGFRSSDILRCMGDFTDEKTVGTLIARMALCFTGTFKGVE</sequence>
<keyword evidence="1" id="KW-0694">RNA-binding</keyword>
<keyword evidence="5" id="KW-1185">Reference proteome</keyword>
<dbReference type="Pfam" id="PF05183">
    <property type="entry name" value="RdRP"/>
    <property type="match status" value="1"/>
</dbReference>
<dbReference type="GO" id="GO:0031380">
    <property type="term" value="C:nuclear RNA-directed RNA polymerase complex"/>
    <property type="evidence" value="ECO:0007669"/>
    <property type="project" value="TreeGrafter"/>
</dbReference>
<dbReference type="GO" id="GO:0003723">
    <property type="term" value="F:RNA binding"/>
    <property type="evidence" value="ECO:0007669"/>
    <property type="project" value="UniProtKB-KW"/>
</dbReference>
<dbReference type="GO" id="GO:0030422">
    <property type="term" value="P:siRNA processing"/>
    <property type="evidence" value="ECO:0007669"/>
    <property type="project" value="TreeGrafter"/>
</dbReference>
<dbReference type="InterPro" id="IPR057596">
    <property type="entry name" value="RDRP_core"/>
</dbReference>
<accession>A0A815BLP1</accession>
<feature type="non-terminal residue" evidence="3">
    <location>
        <position position="362"/>
    </location>
</feature>
<comment type="catalytic activity">
    <reaction evidence="1">
        <text>RNA(n) + a ribonucleoside 5'-triphosphate = RNA(n+1) + diphosphate</text>
        <dbReference type="Rhea" id="RHEA:21248"/>
        <dbReference type="Rhea" id="RHEA-COMP:14527"/>
        <dbReference type="Rhea" id="RHEA-COMP:17342"/>
        <dbReference type="ChEBI" id="CHEBI:33019"/>
        <dbReference type="ChEBI" id="CHEBI:61557"/>
        <dbReference type="ChEBI" id="CHEBI:140395"/>
        <dbReference type="EC" id="2.7.7.48"/>
    </reaction>
</comment>
<reference evidence="3" key="1">
    <citation type="submission" date="2021-02" db="EMBL/GenBank/DDBJ databases">
        <authorList>
            <person name="Nowell W R."/>
        </authorList>
    </citation>
    <scope>NUCLEOTIDE SEQUENCE</scope>
</reference>
<evidence type="ECO:0000313" key="4">
    <source>
        <dbReference type="EMBL" id="CAF4059519.1"/>
    </source>
</evidence>
<dbReference type="EMBL" id="CAJNOQ010011218">
    <property type="protein sequence ID" value="CAF1271344.1"/>
    <property type="molecule type" value="Genomic_DNA"/>
</dbReference>
<dbReference type="EMBL" id="CAJOBC010023508">
    <property type="protein sequence ID" value="CAF4059519.1"/>
    <property type="molecule type" value="Genomic_DNA"/>
</dbReference>
<comment type="caution">
    <text evidence="3">The sequence shown here is derived from an EMBL/GenBank/DDBJ whole genome shotgun (WGS) entry which is preliminary data.</text>
</comment>
<name>A0A815BLP1_9BILA</name>